<evidence type="ECO:0008006" key="4">
    <source>
        <dbReference type="Google" id="ProtNLM"/>
    </source>
</evidence>
<proteinExistence type="predicted"/>
<organism evidence="2 3">
    <name type="scientific">Streptomyces olivochromogenes</name>
    <dbReference type="NCBI Taxonomy" id="1963"/>
    <lineage>
        <taxon>Bacteria</taxon>
        <taxon>Bacillati</taxon>
        <taxon>Actinomycetota</taxon>
        <taxon>Actinomycetes</taxon>
        <taxon>Kitasatosporales</taxon>
        <taxon>Streptomycetaceae</taxon>
        <taxon>Streptomyces</taxon>
    </lineage>
</organism>
<comment type="caution">
    <text evidence="2">The sequence shown here is derived from an EMBL/GenBank/DDBJ whole genome shotgun (WGS) entry which is preliminary data.</text>
</comment>
<sequence>MGRATAQASDRLHPRLTRRAAWPDHDGPLPTIEGTVIRLVVEKSPSGRVNKPVWLWWSGTGAPEAHVDRCWQSFLRRFDIEHTFRLSSQTLSWTRTRLRDSEAADPWTWLVIAAYAQLRLARPPTTDLRRLGKGRPNRTDCRPTESLTRLFSRRG</sequence>
<dbReference type="Proteomes" id="UP000217446">
    <property type="component" value="Unassembled WGS sequence"/>
</dbReference>
<dbReference type="AlphaFoldDB" id="A0A250VT33"/>
<evidence type="ECO:0000256" key="1">
    <source>
        <dbReference type="SAM" id="MobiDB-lite"/>
    </source>
</evidence>
<evidence type="ECO:0000313" key="2">
    <source>
        <dbReference type="EMBL" id="GAX57408.1"/>
    </source>
</evidence>
<name>A0A250VT33_STROL</name>
<gene>
    <name evidence="2" type="ORF">SO3561_08978</name>
</gene>
<reference evidence="3" key="1">
    <citation type="submission" date="2017-05" db="EMBL/GenBank/DDBJ databases">
        <title>Streptomyces olivochromogenes NBRC 3561 whole genome shotgun sequence.</title>
        <authorList>
            <person name="Dohra H."/>
            <person name="Kodani S."/>
        </authorList>
    </citation>
    <scope>NUCLEOTIDE SEQUENCE [LARGE SCALE GENOMIC DNA]</scope>
    <source>
        <strain evidence="3">NBRC 3561</strain>
    </source>
</reference>
<dbReference type="EMBL" id="BDQI01000035">
    <property type="protein sequence ID" value="GAX57408.1"/>
    <property type="molecule type" value="Genomic_DNA"/>
</dbReference>
<protein>
    <recommendedName>
        <fullName evidence="4">Transposase</fullName>
    </recommendedName>
</protein>
<accession>A0A250VT33</accession>
<evidence type="ECO:0000313" key="3">
    <source>
        <dbReference type="Proteomes" id="UP000217446"/>
    </source>
</evidence>
<keyword evidence="3" id="KW-1185">Reference proteome</keyword>
<feature type="region of interest" description="Disordered" evidence="1">
    <location>
        <begin position="127"/>
        <end position="155"/>
    </location>
</feature>